<dbReference type="GO" id="GO:0031564">
    <property type="term" value="P:transcription antitermination"/>
    <property type="evidence" value="ECO:0007669"/>
    <property type="project" value="UniProtKB-KW"/>
</dbReference>
<dbReference type="NCBIfam" id="NF008027">
    <property type="entry name" value="PRK10757.1"/>
    <property type="match status" value="1"/>
</dbReference>
<dbReference type="InterPro" id="IPR020583">
    <property type="entry name" value="Inositol_monoP_metal-BS"/>
</dbReference>
<evidence type="ECO:0000256" key="4">
    <source>
        <dbReference type="ARBA" id="ARBA00022723"/>
    </source>
</evidence>
<proteinExistence type="inferred from homology"/>
<dbReference type="FunFam" id="3.30.540.10:FF:000003">
    <property type="entry name" value="Inositol-1-monophosphatase"/>
    <property type="match status" value="1"/>
</dbReference>
<dbReference type="EMBL" id="SHKX01000010">
    <property type="protein sequence ID" value="RZU47559.1"/>
    <property type="molecule type" value="Genomic_DNA"/>
</dbReference>
<comment type="cofactor">
    <cofactor evidence="2 8 9">
        <name>Mg(2+)</name>
        <dbReference type="ChEBI" id="CHEBI:18420"/>
    </cofactor>
</comment>
<dbReference type="PRINTS" id="PR00377">
    <property type="entry name" value="IMPHPHTASES"/>
</dbReference>
<evidence type="ECO:0000256" key="2">
    <source>
        <dbReference type="ARBA" id="ARBA00001946"/>
    </source>
</evidence>
<evidence type="ECO:0000313" key="11">
    <source>
        <dbReference type="Proteomes" id="UP000292423"/>
    </source>
</evidence>
<evidence type="ECO:0000256" key="7">
    <source>
        <dbReference type="ARBA" id="ARBA00022842"/>
    </source>
</evidence>
<dbReference type="InterPro" id="IPR022337">
    <property type="entry name" value="Inositol_monophosphatase_SuhB"/>
</dbReference>
<evidence type="ECO:0000256" key="5">
    <source>
        <dbReference type="ARBA" id="ARBA00022801"/>
    </source>
</evidence>
<feature type="binding site" evidence="8">
    <location>
        <position position="221"/>
    </location>
    <ligand>
        <name>Mg(2+)</name>
        <dbReference type="ChEBI" id="CHEBI:18420"/>
        <label>1</label>
        <note>catalytic</note>
    </ligand>
</feature>
<dbReference type="Gene3D" id="3.40.190.80">
    <property type="match status" value="1"/>
</dbReference>
<keyword evidence="6" id="KW-0889">Transcription antitermination</keyword>
<dbReference type="PANTHER" id="PTHR20854:SF4">
    <property type="entry name" value="INOSITOL-1-MONOPHOSPHATASE-RELATED"/>
    <property type="match status" value="1"/>
</dbReference>
<feature type="binding site" evidence="8">
    <location>
        <position position="93"/>
    </location>
    <ligand>
        <name>Mg(2+)</name>
        <dbReference type="ChEBI" id="CHEBI:18420"/>
        <label>2</label>
    </ligand>
</feature>
<dbReference type="Gene3D" id="3.30.540.10">
    <property type="entry name" value="Fructose-1,6-Bisphosphatase, subunit A, domain 1"/>
    <property type="match status" value="1"/>
</dbReference>
<name>A0A4Q7ZCF8_9GAMM</name>
<dbReference type="GO" id="GO:0046872">
    <property type="term" value="F:metal ion binding"/>
    <property type="evidence" value="ECO:0007669"/>
    <property type="project" value="UniProtKB-KW"/>
</dbReference>
<keyword evidence="4 8" id="KW-0479">Metal-binding</keyword>
<dbReference type="InterPro" id="IPR000760">
    <property type="entry name" value="Inositol_monophosphatase-like"/>
</dbReference>
<dbReference type="GO" id="GO:0008934">
    <property type="term" value="F:inositol monophosphate 1-phosphatase activity"/>
    <property type="evidence" value="ECO:0007669"/>
    <property type="project" value="InterPro"/>
</dbReference>
<keyword evidence="11" id="KW-1185">Reference proteome</keyword>
<comment type="catalytic activity">
    <reaction evidence="1 9">
        <text>a myo-inositol phosphate + H2O = myo-inositol + phosphate</text>
        <dbReference type="Rhea" id="RHEA:24056"/>
        <dbReference type="ChEBI" id="CHEBI:15377"/>
        <dbReference type="ChEBI" id="CHEBI:17268"/>
        <dbReference type="ChEBI" id="CHEBI:43474"/>
        <dbReference type="ChEBI" id="CHEBI:84139"/>
        <dbReference type="EC" id="3.1.3.25"/>
    </reaction>
</comment>
<organism evidence="10 11">
    <name type="scientific">Fluviicoccus keumensis</name>
    <dbReference type="NCBI Taxonomy" id="1435465"/>
    <lineage>
        <taxon>Bacteria</taxon>
        <taxon>Pseudomonadati</taxon>
        <taxon>Pseudomonadota</taxon>
        <taxon>Gammaproteobacteria</taxon>
        <taxon>Moraxellales</taxon>
        <taxon>Moraxellaceae</taxon>
        <taxon>Fluviicoccus</taxon>
    </lineage>
</organism>
<evidence type="ECO:0000256" key="1">
    <source>
        <dbReference type="ARBA" id="ARBA00001033"/>
    </source>
</evidence>
<dbReference type="PRINTS" id="PR01959">
    <property type="entry name" value="SBIMPHPHTASE"/>
</dbReference>
<dbReference type="Pfam" id="PF00459">
    <property type="entry name" value="Inositol_P"/>
    <property type="match status" value="1"/>
</dbReference>
<dbReference type="Proteomes" id="UP000292423">
    <property type="component" value="Unassembled WGS sequence"/>
</dbReference>
<dbReference type="GO" id="GO:0006020">
    <property type="term" value="P:inositol metabolic process"/>
    <property type="evidence" value="ECO:0007669"/>
    <property type="project" value="TreeGrafter"/>
</dbReference>
<accession>A0A4Q7ZCF8</accession>
<gene>
    <name evidence="10" type="ORF">EV700_0522</name>
</gene>
<evidence type="ECO:0000256" key="9">
    <source>
        <dbReference type="RuleBase" id="RU364068"/>
    </source>
</evidence>
<dbReference type="SUPFAM" id="SSF56655">
    <property type="entry name" value="Carbohydrate phosphatase"/>
    <property type="match status" value="1"/>
</dbReference>
<sequence length="276" mass="30070">MSSMQPMLTMAVRAAKQAGQMIAKAAQQLQYIDVEVEAKGVNDFVTRVDRDAERIIIEALRKAYPTHGFQGEESGFIEGKAEGKDYLWIIDPLDGTTNFIHGFPQFAVSIAVQYRGQTEHAVIYDPINDECFSASRGHGATLNERRIRVSNRRGLEGALIGTGFPFRPDQHSYMDSYLAAFKDVALNTAGIRRAGAASLDLAYVAAGRMDGFFELGLKSWDIAAGDLIIREAGGMVCDMGGGHNFLKSGNVVAGNIKVMKALVTTISPHLPESLRK</sequence>
<dbReference type="AlphaFoldDB" id="A0A4Q7ZCF8"/>
<dbReference type="InterPro" id="IPR020550">
    <property type="entry name" value="Inositol_monophosphatase_CS"/>
</dbReference>
<dbReference type="PROSITE" id="PS00629">
    <property type="entry name" value="IMP_1"/>
    <property type="match status" value="1"/>
</dbReference>
<protein>
    <recommendedName>
        <fullName evidence="9">Inositol-1-monophosphatase</fullName>
        <ecNumber evidence="9">3.1.3.25</ecNumber>
    </recommendedName>
</protein>
<evidence type="ECO:0000256" key="8">
    <source>
        <dbReference type="PIRSR" id="PIRSR600760-2"/>
    </source>
</evidence>
<comment type="similarity">
    <text evidence="3 9">Belongs to the inositol monophosphatase superfamily.</text>
</comment>
<feature type="binding site" evidence="8">
    <location>
        <position position="94"/>
    </location>
    <ligand>
        <name>Mg(2+)</name>
        <dbReference type="ChEBI" id="CHEBI:18420"/>
        <label>1</label>
        <note>catalytic</note>
    </ligand>
</feature>
<dbReference type="InterPro" id="IPR033942">
    <property type="entry name" value="IMPase"/>
</dbReference>
<feature type="binding site" evidence="8">
    <location>
        <position position="72"/>
    </location>
    <ligand>
        <name>Mg(2+)</name>
        <dbReference type="ChEBI" id="CHEBI:18420"/>
        <label>1</label>
        <note>catalytic</note>
    </ligand>
</feature>
<dbReference type="GO" id="GO:0007165">
    <property type="term" value="P:signal transduction"/>
    <property type="evidence" value="ECO:0007669"/>
    <property type="project" value="TreeGrafter"/>
</dbReference>
<reference evidence="10 11" key="1">
    <citation type="submission" date="2019-02" db="EMBL/GenBank/DDBJ databases">
        <title>Genomic Encyclopedia of Type Strains, Phase IV (KMG-IV): sequencing the most valuable type-strain genomes for metagenomic binning, comparative biology and taxonomic classification.</title>
        <authorList>
            <person name="Goeker M."/>
        </authorList>
    </citation>
    <scope>NUCLEOTIDE SEQUENCE [LARGE SCALE GENOMIC DNA]</scope>
    <source>
        <strain evidence="10 11">DSM 105135</strain>
    </source>
</reference>
<evidence type="ECO:0000313" key="10">
    <source>
        <dbReference type="EMBL" id="RZU47559.1"/>
    </source>
</evidence>
<dbReference type="GO" id="GO:0046854">
    <property type="term" value="P:phosphatidylinositol phosphate biosynthetic process"/>
    <property type="evidence" value="ECO:0007669"/>
    <property type="project" value="InterPro"/>
</dbReference>
<keyword evidence="6" id="KW-0805">Transcription regulation</keyword>
<dbReference type="CDD" id="cd01639">
    <property type="entry name" value="IMPase"/>
    <property type="match status" value="1"/>
</dbReference>
<comment type="caution">
    <text evidence="10">The sequence shown here is derived from an EMBL/GenBank/DDBJ whole genome shotgun (WGS) entry which is preliminary data.</text>
</comment>
<keyword evidence="6" id="KW-0804">Transcription</keyword>
<feature type="binding site" evidence="8">
    <location>
        <position position="91"/>
    </location>
    <ligand>
        <name>Mg(2+)</name>
        <dbReference type="ChEBI" id="CHEBI:18420"/>
        <label>1</label>
        <note>catalytic</note>
    </ligand>
</feature>
<keyword evidence="5 9" id="KW-0378">Hydrolase</keyword>
<dbReference type="PROSITE" id="PS00630">
    <property type="entry name" value="IMP_2"/>
    <property type="match status" value="1"/>
</dbReference>
<evidence type="ECO:0000256" key="6">
    <source>
        <dbReference type="ARBA" id="ARBA00022814"/>
    </source>
</evidence>
<evidence type="ECO:0000256" key="3">
    <source>
        <dbReference type="ARBA" id="ARBA00009759"/>
    </source>
</evidence>
<keyword evidence="7 8" id="KW-0460">Magnesium</keyword>
<dbReference type="PANTHER" id="PTHR20854">
    <property type="entry name" value="INOSITOL MONOPHOSPHATASE"/>
    <property type="match status" value="1"/>
</dbReference>
<dbReference type="EC" id="3.1.3.25" evidence="9"/>